<organism evidence="2 3">
    <name type="scientific">Candidatus Falkowbacteria bacterium CG10_big_fil_rev_8_21_14_0_10_39_11</name>
    <dbReference type="NCBI Taxonomy" id="1974565"/>
    <lineage>
        <taxon>Bacteria</taxon>
        <taxon>Candidatus Falkowiibacteriota</taxon>
    </lineage>
</organism>
<gene>
    <name evidence="2" type="ORF">COT97_01380</name>
</gene>
<name>A0A2H0V5N6_9BACT</name>
<proteinExistence type="predicted"/>
<comment type="caution">
    <text evidence="2">The sequence shown here is derived from an EMBL/GenBank/DDBJ whole genome shotgun (WGS) entry which is preliminary data.</text>
</comment>
<keyword evidence="1" id="KW-0812">Transmembrane</keyword>
<reference evidence="3" key="1">
    <citation type="submission" date="2017-09" db="EMBL/GenBank/DDBJ databases">
        <title>Depth-based differentiation of microbial function through sediment-hosted aquifers and enrichment of novel symbionts in the deep terrestrial subsurface.</title>
        <authorList>
            <person name="Probst A.J."/>
            <person name="Ladd B."/>
            <person name="Jarett J.K."/>
            <person name="Geller-Mcgrath D.E."/>
            <person name="Sieber C.M.K."/>
            <person name="Emerson J.B."/>
            <person name="Anantharaman K."/>
            <person name="Thomas B.C."/>
            <person name="Malmstrom R."/>
            <person name="Stieglmeier M."/>
            <person name="Klingl A."/>
            <person name="Woyke T."/>
            <person name="Ryan C.M."/>
            <person name="Banfield J.F."/>
        </authorList>
    </citation>
    <scope>NUCLEOTIDE SEQUENCE [LARGE SCALE GENOMIC DNA]</scope>
</reference>
<feature type="transmembrane region" description="Helical" evidence="1">
    <location>
        <begin position="6"/>
        <end position="27"/>
    </location>
</feature>
<sequence>MLLVFLIGGAVSALIWYAIKIIVMMAVSPRNTIVEGRLMNIVGIVPIWDAVESDYHSRRTVYLYFERKEYHERVKFGTFFIEDVAAFNLNQYRGQYVRVELPKRSVRFFFNQKPKIVQTATIPAT</sequence>
<protein>
    <submittedName>
        <fullName evidence="2">Uncharacterized protein</fullName>
    </submittedName>
</protein>
<dbReference type="EMBL" id="PFAP01000006">
    <property type="protein sequence ID" value="PIR94416.1"/>
    <property type="molecule type" value="Genomic_DNA"/>
</dbReference>
<keyword evidence="1" id="KW-1133">Transmembrane helix</keyword>
<dbReference type="AlphaFoldDB" id="A0A2H0V5N6"/>
<keyword evidence="1" id="KW-0472">Membrane</keyword>
<dbReference type="Proteomes" id="UP000229901">
    <property type="component" value="Unassembled WGS sequence"/>
</dbReference>
<evidence type="ECO:0000256" key="1">
    <source>
        <dbReference type="SAM" id="Phobius"/>
    </source>
</evidence>
<accession>A0A2H0V5N6</accession>
<evidence type="ECO:0000313" key="3">
    <source>
        <dbReference type="Proteomes" id="UP000229901"/>
    </source>
</evidence>
<evidence type="ECO:0000313" key="2">
    <source>
        <dbReference type="EMBL" id="PIR94416.1"/>
    </source>
</evidence>